<feature type="transmembrane region" description="Helical" evidence="7">
    <location>
        <begin position="52"/>
        <end position="74"/>
    </location>
</feature>
<evidence type="ECO:0000256" key="3">
    <source>
        <dbReference type="ARBA" id="ARBA00022448"/>
    </source>
</evidence>
<dbReference type="Pfam" id="PF00083">
    <property type="entry name" value="Sugar_tr"/>
    <property type="match status" value="1"/>
</dbReference>
<dbReference type="InterPro" id="IPR005828">
    <property type="entry name" value="MFS_sugar_transport-like"/>
</dbReference>
<dbReference type="Gene3D" id="1.20.1250.20">
    <property type="entry name" value="MFS general substrate transporter like domains"/>
    <property type="match status" value="1"/>
</dbReference>
<comment type="subcellular location">
    <subcellularLocation>
        <location evidence="1">Membrane</location>
        <topology evidence="1">Multi-pass membrane protein</topology>
    </subcellularLocation>
</comment>
<protein>
    <submittedName>
        <fullName evidence="9">Putative synaptic vesicle glycoprotein 2b</fullName>
    </submittedName>
</protein>
<dbReference type="SUPFAM" id="SSF103473">
    <property type="entry name" value="MFS general substrate transporter"/>
    <property type="match status" value="1"/>
</dbReference>
<dbReference type="InterPro" id="IPR020846">
    <property type="entry name" value="MFS_dom"/>
</dbReference>
<feature type="transmembrane region" description="Helical" evidence="7">
    <location>
        <begin position="447"/>
        <end position="466"/>
    </location>
</feature>
<name>A0A6M2E264_XENCH</name>
<dbReference type="AlphaFoldDB" id="A0A6M2E264"/>
<dbReference type="Pfam" id="PF07690">
    <property type="entry name" value="MFS_1"/>
    <property type="match status" value="1"/>
</dbReference>
<evidence type="ECO:0000256" key="4">
    <source>
        <dbReference type="ARBA" id="ARBA00022692"/>
    </source>
</evidence>
<dbReference type="PANTHER" id="PTHR23511">
    <property type="entry name" value="SYNAPTIC VESICLE GLYCOPROTEIN 2"/>
    <property type="match status" value="1"/>
</dbReference>
<keyword evidence="4 7" id="KW-0812">Transmembrane</keyword>
<comment type="similarity">
    <text evidence="2">Belongs to the major facilitator superfamily.</text>
</comment>
<feature type="transmembrane region" description="Helical" evidence="7">
    <location>
        <begin position="359"/>
        <end position="379"/>
    </location>
</feature>
<feature type="transmembrane region" description="Helical" evidence="7">
    <location>
        <begin position="94"/>
        <end position="113"/>
    </location>
</feature>
<dbReference type="InterPro" id="IPR011701">
    <property type="entry name" value="MFS"/>
</dbReference>
<feature type="domain" description="Major facilitator superfamily (MFS) profile" evidence="8">
    <location>
        <begin position="1"/>
        <end position="471"/>
    </location>
</feature>
<evidence type="ECO:0000256" key="5">
    <source>
        <dbReference type="ARBA" id="ARBA00022989"/>
    </source>
</evidence>
<sequence length="475" mass="52407">MNALCIVASSFSQTYGLFMLFRFLNGAALGGSGPVIWSYFAEFQPKAKRGSMLSSMAAFWTLGNLCVAGLAWAVIPQASLGYHGVHFTYNSWRIFLSLCAVPSLIVAVLLFFLPESPKFLLARGRQEEALEIFRGIYQTNTGKPRDQYPVCELILEEPSPGSTPQQRSLTNLYSNGDENQIKNSGDLLKSTSKENVIMYLDAKKQENVEIKCSNKLKVAKKQSKRKGKYSRMLADMAENSKQLFRPPILRFTLISITINFTFHIGYYGLMMWFPELFNRFDEYTRHHIIGDNEVTANVCEVTRYVVSRHLDHNDDVANGAVCDDAIPAAVFLESLITVASAIPSNIIAVVGMDRLGRKFFLVFSTFTSGVCAACMFFVYNKRHNLIVSAVFSSVISCGNAALDCLITEVFPTNLRATGVAISMVAARLGGIIGNVVIATLLDMYCPAPTFIVALLLAGGGLMCLFLPNTTREPLS</sequence>
<evidence type="ECO:0000256" key="1">
    <source>
        <dbReference type="ARBA" id="ARBA00004141"/>
    </source>
</evidence>
<dbReference type="InterPro" id="IPR036259">
    <property type="entry name" value="MFS_trans_sf"/>
</dbReference>
<dbReference type="InterPro" id="IPR005829">
    <property type="entry name" value="Sugar_transporter_CS"/>
</dbReference>
<keyword evidence="5 7" id="KW-1133">Transmembrane helix</keyword>
<dbReference type="GO" id="GO:0016020">
    <property type="term" value="C:membrane"/>
    <property type="evidence" value="ECO:0007669"/>
    <property type="project" value="UniProtKB-SubCell"/>
</dbReference>
<feature type="transmembrane region" description="Helical" evidence="7">
    <location>
        <begin position="248"/>
        <end position="269"/>
    </location>
</feature>
<evidence type="ECO:0000313" key="9">
    <source>
        <dbReference type="EMBL" id="NOV50967.1"/>
    </source>
</evidence>
<evidence type="ECO:0000256" key="6">
    <source>
        <dbReference type="ARBA" id="ARBA00023136"/>
    </source>
</evidence>
<dbReference type="PROSITE" id="PS00217">
    <property type="entry name" value="SUGAR_TRANSPORT_2"/>
    <property type="match status" value="1"/>
</dbReference>
<keyword evidence="3" id="KW-0813">Transport</keyword>
<proteinExistence type="inferred from homology"/>
<reference evidence="9" key="1">
    <citation type="submission" date="2020-03" db="EMBL/GenBank/DDBJ databases">
        <title>Transcriptomic Profiling of the Digestive Tract of the Rat Flea, Xenopsylla cheopis, Following Blood Feeding and Infection with Yersinia pestis.</title>
        <authorList>
            <person name="Bland D.M."/>
            <person name="Martens C.A."/>
            <person name="Virtaneva K."/>
            <person name="Kanakabandi K."/>
            <person name="Long D."/>
            <person name="Rosenke R."/>
            <person name="Saturday G.A."/>
            <person name="Hoyt F.H."/>
            <person name="Bruno D.P."/>
            <person name="Ribeiro J.M.C."/>
            <person name="Hinnebusch J."/>
        </authorList>
    </citation>
    <scope>NUCLEOTIDE SEQUENCE</scope>
</reference>
<evidence type="ECO:0000259" key="8">
    <source>
        <dbReference type="PROSITE" id="PS50850"/>
    </source>
</evidence>
<dbReference type="GO" id="GO:0022857">
    <property type="term" value="F:transmembrane transporter activity"/>
    <property type="evidence" value="ECO:0007669"/>
    <property type="project" value="InterPro"/>
</dbReference>
<feature type="transmembrane region" description="Helical" evidence="7">
    <location>
        <begin position="385"/>
        <end position="406"/>
    </location>
</feature>
<organism evidence="9">
    <name type="scientific">Xenopsylla cheopis</name>
    <name type="common">Oriental rat flea</name>
    <name type="synonym">Pulex cheopis</name>
    <dbReference type="NCBI Taxonomy" id="163159"/>
    <lineage>
        <taxon>Eukaryota</taxon>
        <taxon>Metazoa</taxon>
        <taxon>Ecdysozoa</taxon>
        <taxon>Arthropoda</taxon>
        <taxon>Hexapoda</taxon>
        <taxon>Insecta</taxon>
        <taxon>Pterygota</taxon>
        <taxon>Neoptera</taxon>
        <taxon>Endopterygota</taxon>
        <taxon>Siphonaptera</taxon>
        <taxon>Pulicidae</taxon>
        <taxon>Xenopsyllinae</taxon>
        <taxon>Xenopsylla</taxon>
    </lineage>
</organism>
<feature type="transmembrane region" description="Helical" evidence="7">
    <location>
        <begin position="418"/>
        <end position="441"/>
    </location>
</feature>
<dbReference type="PROSITE" id="PS00216">
    <property type="entry name" value="SUGAR_TRANSPORT_1"/>
    <property type="match status" value="1"/>
</dbReference>
<evidence type="ECO:0000256" key="7">
    <source>
        <dbReference type="SAM" id="Phobius"/>
    </source>
</evidence>
<keyword evidence="6 7" id="KW-0472">Membrane</keyword>
<accession>A0A6M2E264</accession>
<dbReference type="PROSITE" id="PS50850">
    <property type="entry name" value="MFS"/>
    <property type="match status" value="1"/>
</dbReference>
<feature type="transmembrane region" description="Helical" evidence="7">
    <location>
        <begin position="20"/>
        <end position="40"/>
    </location>
</feature>
<evidence type="ECO:0000256" key="2">
    <source>
        <dbReference type="ARBA" id="ARBA00008335"/>
    </source>
</evidence>
<feature type="transmembrane region" description="Helical" evidence="7">
    <location>
        <begin position="325"/>
        <end position="347"/>
    </location>
</feature>
<dbReference type="EMBL" id="GIIL01007241">
    <property type="protein sequence ID" value="NOV50967.1"/>
    <property type="molecule type" value="Transcribed_RNA"/>
</dbReference>
<dbReference type="PANTHER" id="PTHR23511:SF34">
    <property type="entry name" value="SYNAPTIC VESICLE GLYCOPROTEIN 2"/>
    <property type="match status" value="1"/>
</dbReference>